<keyword evidence="7" id="KW-1185">Reference proteome</keyword>
<dbReference type="EMBL" id="JALPRX010000073">
    <property type="protein sequence ID" value="MCK8786090.1"/>
    <property type="molecule type" value="Genomic_DNA"/>
</dbReference>
<dbReference type="Proteomes" id="UP001139516">
    <property type="component" value="Unassembled WGS sequence"/>
</dbReference>
<dbReference type="RefSeq" id="WP_248668206.1">
    <property type="nucleotide sequence ID" value="NZ_JALPRX010000073.1"/>
</dbReference>
<name>A0A9X2BYJ4_9PROT</name>
<accession>A0A9X2BYJ4</accession>
<evidence type="ECO:0000256" key="2">
    <source>
        <dbReference type="ARBA" id="ARBA00023125"/>
    </source>
</evidence>
<evidence type="ECO:0000256" key="4">
    <source>
        <dbReference type="SAM" id="MobiDB-lite"/>
    </source>
</evidence>
<dbReference type="Pfam" id="PF13610">
    <property type="entry name" value="DDE_Tnp_IS240"/>
    <property type="match status" value="1"/>
</dbReference>
<dbReference type="InterPro" id="IPR052183">
    <property type="entry name" value="IS_Transposase"/>
</dbReference>
<dbReference type="InterPro" id="IPR012337">
    <property type="entry name" value="RNaseH-like_sf"/>
</dbReference>
<evidence type="ECO:0000313" key="7">
    <source>
        <dbReference type="Proteomes" id="UP001139516"/>
    </source>
</evidence>
<dbReference type="InterPro" id="IPR047930">
    <property type="entry name" value="Transpos_IS6"/>
</dbReference>
<evidence type="ECO:0000256" key="3">
    <source>
        <dbReference type="ARBA" id="ARBA00023172"/>
    </source>
</evidence>
<reference evidence="6" key="1">
    <citation type="submission" date="2022-04" db="EMBL/GenBank/DDBJ databases">
        <title>Roseomonas acroporae sp. nov., isolated from coral Acropora digitifera.</title>
        <authorList>
            <person name="Sun H."/>
        </authorList>
    </citation>
    <scope>NUCLEOTIDE SEQUENCE</scope>
    <source>
        <strain evidence="6">NAR14</strain>
    </source>
</reference>
<comment type="caution">
    <text evidence="6">The sequence shown here is derived from an EMBL/GenBank/DDBJ whole genome shotgun (WGS) entry which is preliminary data.</text>
</comment>
<dbReference type="PANTHER" id="PTHR35528">
    <property type="entry name" value="BLL1675 PROTEIN"/>
    <property type="match status" value="1"/>
</dbReference>
<keyword evidence="1" id="KW-0815">Transposition</keyword>
<gene>
    <name evidence="6" type="ORF">M0638_17070</name>
</gene>
<feature type="domain" description="DDE" evidence="5">
    <location>
        <begin position="76"/>
        <end position="204"/>
    </location>
</feature>
<keyword evidence="2" id="KW-0238">DNA-binding</keyword>
<dbReference type="PANTHER" id="PTHR35528:SF3">
    <property type="entry name" value="BLL1675 PROTEIN"/>
    <property type="match status" value="1"/>
</dbReference>
<dbReference type="GO" id="GO:0006310">
    <property type="term" value="P:DNA recombination"/>
    <property type="evidence" value="ECO:0007669"/>
    <property type="project" value="UniProtKB-KW"/>
</dbReference>
<dbReference type="InterPro" id="IPR032874">
    <property type="entry name" value="DDE_dom"/>
</dbReference>
<dbReference type="GO" id="GO:0003677">
    <property type="term" value="F:DNA binding"/>
    <property type="evidence" value="ECO:0007669"/>
    <property type="project" value="UniProtKB-KW"/>
</dbReference>
<organism evidence="6 7">
    <name type="scientific">Roseomonas acroporae</name>
    <dbReference type="NCBI Taxonomy" id="2937791"/>
    <lineage>
        <taxon>Bacteria</taxon>
        <taxon>Pseudomonadati</taxon>
        <taxon>Pseudomonadota</taxon>
        <taxon>Alphaproteobacteria</taxon>
        <taxon>Acetobacterales</taxon>
        <taxon>Roseomonadaceae</taxon>
        <taxon>Roseomonas</taxon>
    </lineage>
</organism>
<keyword evidence="3" id="KW-0233">DNA recombination</keyword>
<evidence type="ECO:0000256" key="1">
    <source>
        <dbReference type="ARBA" id="ARBA00022578"/>
    </source>
</evidence>
<dbReference type="NCBIfam" id="NF033587">
    <property type="entry name" value="transpos_IS6"/>
    <property type="match status" value="1"/>
</dbReference>
<feature type="region of interest" description="Disordered" evidence="4">
    <location>
        <begin position="155"/>
        <end position="187"/>
    </location>
</feature>
<sequence length="254" mass="29641">MTSGPATYPGYRFPAEIISHAVWLYHVFSLSSRDVELLLAERGIVVTHETIRRWFLRSGADLACKRRRRRPGPGDVWHLDEIFLRINGELHYLWRAVDQHGVVLDILVQSRRDASAAKHFFRHLLKELQYKPRRLVTDGLRSHGVAQREVLPDVRHRSSRYPNNRAENSHRPTRRRERQMPRFQSANQAQRFLSAQAMIHGHFRPRRHLMSADQYRRARAKPFRVWQQETCVQTAPQAANPAPLRPTPASTSTS</sequence>
<protein>
    <submittedName>
        <fullName evidence="6">IS6 family transposase</fullName>
    </submittedName>
</protein>
<evidence type="ECO:0000259" key="5">
    <source>
        <dbReference type="Pfam" id="PF13610"/>
    </source>
</evidence>
<feature type="region of interest" description="Disordered" evidence="4">
    <location>
        <begin position="234"/>
        <end position="254"/>
    </location>
</feature>
<dbReference type="GO" id="GO:0032196">
    <property type="term" value="P:transposition"/>
    <property type="evidence" value="ECO:0007669"/>
    <property type="project" value="UniProtKB-KW"/>
</dbReference>
<evidence type="ECO:0000313" key="6">
    <source>
        <dbReference type="EMBL" id="MCK8786090.1"/>
    </source>
</evidence>
<dbReference type="SUPFAM" id="SSF53098">
    <property type="entry name" value="Ribonuclease H-like"/>
    <property type="match status" value="1"/>
</dbReference>
<proteinExistence type="predicted"/>
<dbReference type="AlphaFoldDB" id="A0A9X2BYJ4"/>